<organism evidence="2 3">
    <name type="scientific">Alicyclobacillus macrosporangiidus</name>
    <dbReference type="NCBI Taxonomy" id="392015"/>
    <lineage>
        <taxon>Bacteria</taxon>
        <taxon>Bacillati</taxon>
        <taxon>Bacillota</taxon>
        <taxon>Bacilli</taxon>
        <taxon>Bacillales</taxon>
        <taxon>Alicyclobacillaceae</taxon>
        <taxon>Alicyclobacillus</taxon>
    </lineage>
</organism>
<dbReference type="EMBL" id="FPBV01000041">
    <property type="protein sequence ID" value="SFV08110.1"/>
    <property type="molecule type" value="Genomic_DNA"/>
</dbReference>
<keyword evidence="1" id="KW-0812">Transmembrane</keyword>
<feature type="transmembrane region" description="Helical" evidence="1">
    <location>
        <begin position="106"/>
        <end position="124"/>
    </location>
</feature>
<keyword evidence="3" id="KW-1185">Reference proteome</keyword>
<name>A0A1I7LEM0_9BACL</name>
<keyword evidence="1" id="KW-0472">Membrane</keyword>
<feature type="transmembrane region" description="Helical" evidence="1">
    <location>
        <begin position="70"/>
        <end position="94"/>
    </location>
</feature>
<evidence type="ECO:0000313" key="2">
    <source>
        <dbReference type="EMBL" id="SFV08110.1"/>
    </source>
</evidence>
<gene>
    <name evidence="2" type="ORF">SAMN05421543_14118</name>
</gene>
<proteinExistence type="predicted"/>
<dbReference type="STRING" id="392015.SAMN05421543_14118"/>
<feature type="transmembrane region" description="Helical" evidence="1">
    <location>
        <begin position="7"/>
        <end position="24"/>
    </location>
</feature>
<dbReference type="AlphaFoldDB" id="A0A1I7LEM0"/>
<dbReference type="RefSeq" id="WP_074956634.1">
    <property type="nucleotide sequence ID" value="NZ_FPBV01000041.1"/>
</dbReference>
<dbReference type="Proteomes" id="UP000183508">
    <property type="component" value="Unassembled WGS sequence"/>
</dbReference>
<feature type="transmembrane region" description="Helical" evidence="1">
    <location>
        <begin position="36"/>
        <end position="58"/>
    </location>
</feature>
<evidence type="ECO:0000313" key="3">
    <source>
        <dbReference type="Proteomes" id="UP000183508"/>
    </source>
</evidence>
<protein>
    <submittedName>
        <fullName evidence="2">Uncharacterized protein</fullName>
    </submittedName>
</protein>
<reference evidence="3" key="1">
    <citation type="submission" date="2016-10" db="EMBL/GenBank/DDBJ databases">
        <authorList>
            <person name="Varghese N."/>
        </authorList>
    </citation>
    <scope>NUCLEOTIDE SEQUENCE [LARGE SCALE GENOMIC DNA]</scope>
    <source>
        <strain evidence="3">DSM 17980</strain>
    </source>
</reference>
<sequence>MNWIPVAVIVMFGVACFGFVGLAINKPEGPEDDWNLPIGISCLLSIMFGGIGWIWLIVKDAEKTLTSNQALNLLLVALGCLIFNIVYAVVYDIFTKTRPPFEEKVSLFMFGYVLFIILVISRVGRLAGRVYDRFVEWARHGIHKA</sequence>
<keyword evidence="1" id="KW-1133">Transmembrane helix</keyword>
<evidence type="ECO:0000256" key="1">
    <source>
        <dbReference type="SAM" id="Phobius"/>
    </source>
</evidence>
<accession>A0A1I7LEM0</accession>